<dbReference type="SMART" id="SM00530">
    <property type="entry name" value="HTH_XRE"/>
    <property type="match status" value="1"/>
</dbReference>
<dbReference type="SUPFAM" id="SSF47413">
    <property type="entry name" value="lambda repressor-like DNA-binding domains"/>
    <property type="match status" value="1"/>
</dbReference>
<evidence type="ECO:0000259" key="1">
    <source>
        <dbReference type="PROSITE" id="PS50943"/>
    </source>
</evidence>
<keyword evidence="3" id="KW-1185">Reference proteome</keyword>
<dbReference type="AlphaFoldDB" id="A0A1N7HD06"/>
<accession>A0A1N7HD06</accession>
<proteinExistence type="predicted"/>
<dbReference type="PROSITE" id="PS50943">
    <property type="entry name" value="HTH_CROC1"/>
    <property type="match status" value="1"/>
</dbReference>
<dbReference type="InterPro" id="IPR001387">
    <property type="entry name" value="Cro/C1-type_HTH"/>
</dbReference>
<dbReference type="EMBL" id="FTNT01000015">
    <property type="protein sequence ID" value="SIS22767.1"/>
    <property type="molecule type" value="Genomic_DNA"/>
</dbReference>
<dbReference type="Proteomes" id="UP000186218">
    <property type="component" value="Unassembled WGS sequence"/>
</dbReference>
<dbReference type="OrthoDB" id="3188736at2"/>
<dbReference type="RefSeq" id="WP_083710454.1">
    <property type="nucleotide sequence ID" value="NZ_FTNT01000015.1"/>
</dbReference>
<dbReference type="InterPro" id="IPR010982">
    <property type="entry name" value="Lambda_DNA-bd_dom_sf"/>
</dbReference>
<gene>
    <name evidence="2" type="ORF">SAMN05445060_4018</name>
</gene>
<name>A0A1N7HD06_9NOCA</name>
<dbReference type="Pfam" id="PF01381">
    <property type="entry name" value="HTH_3"/>
    <property type="match status" value="1"/>
</dbReference>
<sequence length="114" mass="11955">MASLKVIPAPLDVPVAPPVRRPDPLLRELLGETLRSARQRQGRTLKEVATEAGVSITYLSEVERGHKEASSEVVGAVTRALGGSLVDLLTDMTVRVVPPLDTVAGGAEGLHAVA</sequence>
<reference evidence="2 3" key="1">
    <citation type="submission" date="2017-01" db="EMBL/GenBank/DDBJ databases">
        <authorList>
            <person name="Mah S.A."/>
            <person name="Swanson W.J."/>
            <person name="Moy G.W."/>
            <person name="Vacquier V.D."/>
        </authorList>
    </citation>
    <scope>NUCLEOTIDE SEQUENCE [LARGE SCALE GENOMIC DNA]</scope>
    <source>
        <strain evidence="2 3">CPCC 203464</strain>
    </source>
</reference>
<evidence type="ECO:0000313" key="2">
    <source>
        <dbReference type="EMBL" id="SIS22767.1"/>
    </source>
</evidence>
<evidence type="ECO:0000313" key="3">
    <source>
        <dbReference type="Proteomes" id="UP000186218"/>
    </source>
</evidence>
<dbReference type="CDD" id="cd00093">
    <property type="entry name" value="HTH_XRE"/>
    <property type="match status" value="1"/>
</dbReference>
<dbReference type="Gene3D" id="1.10.260.40">
    <property type="entry name" value="lambda repressor-like DNA-binding domains"/>
    <property type="match status" value="1"/>
</dbReference>
<dbReference type="STRING" id="1344003.SAMN05445060_4018"/>
<organism evidence="2 3">
    <name type="scientific">Williamsia sterculiae</name>
    <dbReference type="NCBI Taxonomy" id="1344003"/>
    <lineage>
        <taxon>Bacteria</taxon>
        <taxon>Bacillati</taxon>
        <taxon>Actinomycetota</taxon>
        <taxon>Actinomycetes</taxon>
        <taxon>Mycobacteriales</taxon>
        <taxon>Nocardiaceae</taxon>
        <taxon>Williamsia</taxon>
    </lineage>
</organism>
<dbReference type="GO" id="GO:0003677">
    <property type="term" value="F:DNA binding"/>
    <property type="evidence" value="ECO:0007669"/>
    <property type="project" value="InterPro"/>
</dbReference>
<protein>
    <submittedName>
        <fullName evidence="2">Helix-turn-helix domain-containing protein</fullName>
    </submittedName>
</protein>
<feature type="domain" description="HTH cro/C1-type" evidence="1">
    <location>
        <begin position="34"/>
        <end position="88"/>
    </location>
</feature>